<protein>
    <recommendedName>
        <fullName evidence="6">CCHC-type domain-containing protein</fullName>
    </recommendedName>
</protein>
<dbReference type="Proteomes" id="UP001187192">
    <property type="component" value="Unassembled WGS sequence"/>
</dbReference>
<feature type="domain" description="Zinc knuckle CX2CX4HX4C" evidence="3">
    <location>
        <begin position="12"/>
        <end position="59"/>
    </location>
</feature>
<keyword evidence="1" id="KW-1133">Transmembrane helix</keyword>
<evidence type="ECO:0008006" key="6">
    <source>
        <dbReference type="Google" id="ProtNLM"/>
    </source>
</evidence>
<dbReference type="PANTHER" id="PTHR33710:SF62">
    <property type="entry name" value="DUF4283 DOMAIN PROTEIN"/>
    <property type="match status" value="1"/>
</dbReference>
<evidence type="ECO:0000313" key="5">
    <source>
        <dbReference type="Proteomes" id="UP001187192"/>
    </source>
</evidence>
<name>A0AA88A335_FICCA</name>
<keyword evidence="1" id="KW-0472">Membrane</keyword>
<evidence type="ECO:0000259" key="3">
    <source>
        <dbReference type="Pfam" id="PF14392"/>
    </source>
</evidence>
<dbReference type="CDD" id="cd06222">
    <property type="entry name" value="RNase_H_like"/>
    <property type="match status" value="1"/>
</dbReference>
<dbReference type="Gene3D" id="3.60.10.10">
    <property type="entry name" value="Endonuclease/exonuclease/phosphatase"/>
    <property type="match status" value="1"/>
</dbReference>
<dbReference type="InterPro" id="IPR025836">
    <property type="entry name" value="Zn_knuckle_CX2CX4HX4C"/>
</dbReference>
<dbReference type="Pfam" id="PF14392">
    <property type="entry name" value="zf-CCHC_4"/>
    <property type="match status" value="1"/>
</dbReference>
<dbReference type="GO" id="GO:0003676">
    <property type="term" value="F:nucleic acid binding"/>
    <property type="evidence" value="ECO:0007669"/>
    <property type="project" value="InterPro"/>
</dbReference>
<feature type="domain" description="RNase H type-1" evidence="2">
    <location>
        <begin position="749"/>
        <end position="827"/>
    </location>
</feature>
<dbReference type="Pfam" id="PF13456">
    <property type="entry name" value="RVT_3"/>
    <property type="match status" value="1"/>
</dbReference>
<dbReference type="SUPFAM" id="SSF53098">
    <property type="entry name" value="Ribonuclease H-like"/>
    <property type="match status" value="1"/>
</dbReference>
<organism evidence="4 5">
    <name type="scientific">Ficus carica</name>
    <name type="common">Common fig</name>
    <dbReference type="NCBI Taxonomy" id="3494"/>
    <lineage>
        <taxon>Eukaryota</taxon>
        <taxon>Viridiplantae</taxon>
        <taxon>Streptophyta</taxon>
        <taxon>Embryophyta</taxon>
        <taxon>Tracheophyta</taxon>
        <taxon>Spermatophyta</taxon>
        <taxon>Magnoliopsida</taxon>
        <taxon>eudicotyledons</taxon>
        <taxon>Gunneridae</taxon>
        <taxon>Pentapetalae</taxon>
        <taxon>rosids</taxon>
        <taxon>fabids</taxon>
        <taxon>Rosales</taxon>
        <taxon>Moraceae</taxon>
        <taxon>Ficeae</taxon>
        <taxon>Ficus</taxon>
    </lineage>
</organism>
<dbReference type="SUPFAM" id="SSF56219">
    <property type="entry name" value="DNase I-like"/>
    <property type="match status" value="1"/>
</dbReference>
<keyword evidence="5" id="KW-1185">Reference proteome</keyword>
<dbReference type="InterPro" id="IPR036691">
    <property type="entry name" value="Endo/exonu/phosph_ase_sf"/>
</dbReference>
<dbReference type="InterPro" id="IPR044730">
    <property type="entry name" value="RNase_H-like_dom_plant"/>
</dbReference>
<dbReference type="PANTHER" id="PTHR33710">
    <property type="entry name" value="BNAC02G09200D PROTEIN"/>
    <property type="match status" value="1"/>
</dbReference>
<evidence type="ECO:0000313" key="4">
    <source>
        <dbReference type="EMBL" id="GMN48659.1"/>
    </source>
</evidence>
<evidence type="ECO:0000256" key="1">
    <source>
        <dbReference type="SAM" id="Phobius"/>
    </source>
</evidence>
<dbReference type="GO" id="GO:0004523">
    <property type="term" value="F:RNA-DNA hybrid ribonuclease activity"/>
    <property type="evidence" value="ECO:0007669"/>
    <property type="project" value="InterPro"/>
</dbReference>
<comment type="caution">
    <text evidence="4">The sequence shown here is derived from an EMBL/GenBank/DDBJ whole genome shotgun (WGS) entry which is preliminary data.</text>
</comment>
<sequence>MGWSKPKKRAQIDVSKPLCRGGKVQLGSSGKTVWTVFKYERLPDFCYGCGRIGHGLIECFDKRVRKMKSSDPLLYSPEMRVVSKSSSAGLVVGDRRGAKALRGVSECFRNPNFSAPEPMGGLSGDRKSVQRDLRNLGADSMPSSNHQGSRSDFEGCLDLENVINADINSSKLTMLSIVSNDKLSEGQSSPTDNPLREGVNLHGPARTKDGGEEAFVFSIGSVVPVKQNVGNWKKDARRKGKIAVDCVGRSGGLSLLWTDSWQVRFRSSSRAHIDVDVIFDLGVAWQFTGFYGPAKKKYCRWAWDLLKRLPTNSNVPWICGGDFNEALESCDLVDLGFVGPKLMWDNRREGRANIQVRLERFVANTSWRSKYRRARVEVMDFWGFDHRALLLRLSPKSNKDMKRWGVGFQFEPLWVKDEECTKFIRESWQNVSFDGSPNNMVSVMNLQRSLETLHNGPRTKAALSDIHEAKKEFDKVLGWEEEYWRQRLRRRIGDGRSTRVFAYPWLPKPTSFHIITHPKEGNQHLMVIDLITNGPRSWDLERINQVLWLVDHDPIKCIPLGDNNVGDKWIWHYDSNGRYNVHSGYRIVMDSRRHTCSSNPNPDIHWRRLWSLQVPPKVRLVIWHAFHSIIPTMNSLNRREIKRFGGSLGYGIQLLRKWKFPLRIVSELWRWNSLLMILLYFVGLLGNVGVKETRLYMEWRLVILKSVLEFGIASFGEWRALHYMAPKQTQQSVGSELWQFPLTGFFKLNVDAAVISGSNHFGVGAVIRNDSGLVCGALAKSIDGKFSPFLAKCFALREGLKLAKELEISGLVMETDATNVASAIRGDLELSIEGPILDDI</sequence>
<dbReference type="InterPro" id="IPR002156">
    <property type="entry name" value="RNaseH_domain"/>
</dbReference>
<dbReference type="AlphaFoldDB" id="A0AA88A335"/>
<proteinExistence type="predicted"/>
<accession>A0AA88A335</accession>
<gene>
    <name evidence="4" type="ORF">TIFTF001_017816</name>
</gene>
<feature type="transmembrane region" description="Helical" evidence="1">
    <location>
        <begin position="669"/>
        <end position="690"/>
    </location>
</feature>
<dbReference type="EMBL" id="BTGU01000028">
    <property type="protein sequence ID" value="GMN48659.1"/>
    <property type="molecule type" value="Genomic_DNA"/>
</dbReference>
<keyword evidence="1" id="KW-0812">Transmembrane</keyword>
<evidence type="ECO:0000259" key="2">
    <source>
        <dbReference type="Pfam" id="PF13456"/>
    </source>
</evidence>
<dbReference type="InterPro" id="IPR012337">
    <property type="entry name" value="RNaseH-like_sf"/>
</dbReference>
<reference evidence="4" key="1">
    <citation type="submission" date="2023-07" db="EMBL/GenBank/DDBJ databases">
        <title>draft genome sequence of fig (Ficus carica).</title>
        <authorList>
            <person name="Takahashi T."/>
            <person name="Nishimura K."/>
        </authorList>
    </citation>
    <scope>NUCLEOTIDE SEQUENCE</scope>
</reference>